<evidence type="ECO:0000313" key="11">
    <source>
        <dbReference type="EMBL" id="MXN17933.1"/>
    </source>
</evidence>
<evidence type="ECO:0000256" key="3">
    <source>
        <dbReference type="ARBA" id="ARBA00022475"/>
    </source>
</evidence>
<keyword evidence="4" id="KW-0997">Cell inner membrane</keyword>
<dbReference type="Proteomes" id="UP000477911">
    <property type="component" value="Unassembled WGS sequence"/>
</dbReference>
<dbReference type="AlphaFoldDB" id="A0A6L7G5J8"/>
<dbReference type="Pfam" id="PF00528">
    <property type="entry name" value="BPD_transp_1"/>
    <property type="match status" value="2"/>
</dbReference>
<sequence>MQAPTQTLPAGPGRPGPARPDTGRLVQRLTAAMIAVLVIGPILPIVYQSVIAQPLYSPDISFDASAYVRLLTETGFLKAALNSAWFGVLSTLFAILAGGLIAVLTARVRVPGSALLGMTMLVPLYISPLVMSFGWVILYGPVGYFHLLAKAAVPGLDWNLYSVPGMAVVSGIAYAPLAYLYCASALRSADPSLEDAARTCGCGSLRVLTGVTLPLMRPPVLYAALLIFSSAIEQLSIPLILGKPAGIDMFASFLFDIGLGQTNPDYPVLGAASVLLLVIGICLVLLQMRLLRNSQRFISVGGKALRHKPLDVGWLRLPLGLLALAIVVLGILAPLAALALRSVTSILSPLLSPLKVLTLDNFRMIFSQPSYVDAIANSLVLALVGAAVTCVLALVAVLVSQRSPFRFRRGVQILALVPQAVPAILLGLGFFWFFALVTPLGWMRGTLLALIVTFACRTLPVAYAAIAPGASQISRDLDNAARTMGASWLHTLTRIMLPLFLPGAFAAFILVFVQMMKELSSAIFLVTADTQLISTTVLQLWLNGEAGAVAAMSLIEVALTILVVLVLGRIMKVKAHG</sequence>
<protein>
    <submittedName>
        <fullName evidence="11">ABC transporter permease subunit</fullName>
    </submittedName>
</protein>
<dbReference type="GO" id="GO:0055085">
    <property type="term" value="P:transmembrane transport"/>
    <property type="evidence" value="ECO:0007669"/>
    <property type="project" value="InterPro"/>
</dbReference>
<comment type="similarity">
    <text evidence="8">Belongs to the binding-protein-dependent transport system permease family.</text>
</comment>
<evidence type="ECO:0000256" key="4">
    <source>
        <dbReference type="ARBA" id="ARBA00022519"/>
    </source>
</evidence>
<evidence type="ECO:0000256" key="7">
    <source>
        <dbReference type="ARBA" id="ARBA00023136"/>
    </source>
</evidence>
<dbReference type="Gene3D" id="1.10.3720.10">
    <property type="entry name" value="MetI-like"/>
    <property type="match status" value="2"/>
</dbReference>
<feature type="transmembrane region" description="Helical" evidence="8">
    <location>
        <begin position="84"/>
        <end position="103"/>
    </location>
</feature>
<feature type="transmembrane region" description="Helical" evidence="8">
    <location>
        <begin position="495"/>
        <end position="515"/>
    </location>
</feature>
<feature type="transmembrane region" description="Helical" evidence="8">
    <location>
        <begin position="317"/>
        <end position="340"/>
    </location>
</feature>
<dbReference type="SUPFAM" id="SSF161098">
    <property type="entry name" value="MetI-like"/>
    <property type="match status" value="2"/>
</dbReference>
<dbReference type="EMBL" id="WUMU01000006">
    <property type="protein sequence ID" value="MXN17933.1"/>
    <property type="molecule type" value="Genomic_DNA"/>
</dbReference>
<evidence type="ECO:0000313" key="12">
    <source>
        <dbReference type="Proteomes" id="UP000477911"/>
    </source>
</evidence>
<proteinExistence type="inferred from homology"/>
<feature type="transmembrane region" description="Helical" evidence="8">
    <location>
        <begin position="115"/>
        <end position="138"/>
    </location>
</feature>
<keyword evidence="5 8" id="KW-0812">Transmembrane</keyword>
<dbReference type="RefSeq" id="WP_160893759.1">
    <property type="nucleotide sequence ID" value="NZ_WUMU01000006.1"/>
</dbReference>
<feature type="transmembrane region" description="Helical" evidence="8">
    <location>
        <begin position="374"/>
        <end position="399"/>
    </location>
</feature>
<evidence type="ECO:0000256" key="6">
    <source>
        <dbReference type="ARBA" id="ARBA00022989"/>
    </source>
</evidence>
<accession>A0A6L7G5J8</accession>
<dbReference type="GO" id="GO:0005886">
    <property type="term" value="C:plasma membrane"/>
    <property type="evidence" value="ECO:0007669"/>
    <property type="project" value="UniProtKB-SubCell"/>
</dbReference>
<reference evidence="11 12" key="1">
    <citation type="submission" date="2019-12" db="EMBL/GenBank/DDBJ databases">
        <authorList>
            <person name="Li M."/>
        </authorList>
    </citation>
    <scope>NUCLEOTIDE SEQUENCE [LARGE SCALE GENOMIC DNA]</scope>
    <source>
        <strain evidence="11 12">GBMRC 2024</strain>
    </source>
</reference>
<feature type="transmembrane region" description="Helical" evidence="8">
    <location>
        <begin position="29"/>
        <end position="47"/>
    </location>
</feature>
<organism evidence="11 12">
    <name type="scientific">Pseudooceanicola albus</name>
    <dbReference type="NCBI Taxonomy" id="2692189"/>
    <lineage>
        <taxon>Bacteria</taxon>
        <taxon>Pseudomonadati</taxon>
        <taxon>Pseudomonadota</taxon>
        <taxon>Alphaproteobacteria</taxon>
        <taxon>Rhodobacterales</taxon>
        <taxon>Paracoccaceae</taxon>
        <taxon>Pseudooceanicola</taxon>
    </lineage>
</organism>
<dbReference type="InterPro" id="IPR000515">
    <property type="entry name" value="MetI-like"/>
</dbReference>
<feature type="transmembrane region" description="Helical" evidence="8">
    <location>
        <begin position="548"/>
        <end position="568"/>
    </location>
</feature>
<feature type="domain" description="ABC transmembrane type-1" evidence="10">
    <location>
        <begin position="80"/>
        <end position="287"/>
    </location>
</feature>
<evidence type="ECO:0000256" key="9">
    <source>
        <dbReference type="SAM" id="MobiDB-lite"/>
    </source>
</evidence>
<evidence type="ECO:0000256" key="8">
    <source>
        <dbReference type="RuleBase" id="RU363032"/>
    </source>
</evidence>
<comment type="subcellular location">
    <subcellularLocation>
        <location evidence="1">Cell inner membrane</location>
        <topology evidence="1">Multi-pass membrane protein</topology>
    </subcellularLocation>
    <subcellularLocation>
        <location evidence="8">Cell membrane</location>
        <topology evidence="8">Multi-pass membrane protein</topology>
    </subcellularLocation>
</comment>
<feature type="transmembrane region" description="Helical" evidence="8">
    <location>
        <begin position="411"/>
        <end position="435"/>
    </location>
</feature>
<feature type="transmembrane region" description="Helical" evidence="8">
    <location>
        <begin position="158"/>
        <end position="182"/>
    </location>
</feature>
<keyword evidence="7 8" id="KW-0472">Membrane</keyword>
<evidence type="ECO:0000256" key="2">
    <source>
        <dbReference type="ARBA" id="ARBA00022448"/>
    </source>
</evidence>
<evidence type="ECO:0000256" key="5">
    <source>
        <dbReference type="ARBA" id="ARBA00022692"/>
    </source>
</evidence>
<keyword evidence="12" id="KW-1185">Reference proteome</keyword>
<feature type="region of interest" description="Disordered" evidence="9">
    <location>
        <begin position="1"/>
        <end position="21"/>
    </location>
</feature>
<evidence type="ECO:0000259" key="10">
    <source>
        <dbReference type="PROSITE" id="PS50928"/>
    </source>
</evidence>
<keyword evidence="6 8" id="KW-1133">Transmembrane helix</keyword>
<feature type="domain" description="ABC transmembrane type-1" evidence="10">
    <location>
        <begin position="375"/>
        <end position="567"/>
    </location>
</feature>
<keyword evidence="2 8" id="KW-0813">Transport</keyword>
<dbReference type="PANTHER" id="PTHR43357">
    <property type="entry name" value="INNER MEMBRANE ABC TRANSPORTER PERMEASE PROTEIN YDCV"/>
    <property type="match status" value="1"/>
</dbReference>
<comment type="caution">
    <text evidence="11">The sequence shown here is derived from an EMBL/GenBank/DDBJ whole genome shotgun (WGS) entry which is preliminary data.</text>
</comment>
<dbReference type="CDD" id="cd06261">
    <property type="entry name" value="TM_PBP2"/>
    <property type="match status" value="2"/>
</dbReference>
<name>A0A6L7G5J8_9RHOB</name>
<keyword evidence="3" id="KW-1003">Cell membrane</keyword>
<evidence type="ECO:0000256" key="1">
    <source>
        <dbReference type="ARBA" id="ARBA00004429"/>
    </source>
</evidence>
<gene>
    <name evidence="11" type="ORF">GR170_08805</name>
</gene>
<dbReference type="InterPro" id="IPR035906">
    <property type="entry name" value="MetI-like_sf"/>
</dbReference>
<feature type="transmembrane region" description="Helical" evidence="8">
    <location>
        <begin position="220"/>
        <end position="241"/>
    </location>
</feature>
<feature type="transmembrane region" description="Helical" evidence="8">
    <location>
        <begin position="266"/>
        <end position="286"/>
    </location>
</feature>
<dbReference type="PROSITE" id="PS50928">
    <property type="entry name" value="ABC_TM1"/>
    <property type="match status" value="2"/>
</dbReference>
<dbReference type="PANTHER" id="PTHR43357:SF4">
    <property type="entry name" value="INNER MEMBRANE ABC TRANSPORTER PERMEASE PROTEIN YDCV"/>
    <property type="match status" value="1"/>
</dbReference>